<gene>
    <name evidence="1" type="ORF">EV702DRAFT_25978</name>
</gene>
<keyword evidence="2" id="KW-1185">Reference proteome</keyword>
<evidence type="ECO:0000313" key="2">
    <source>
        <dbReference type="Proteomes" id="UP000714275"/>
    </source>
</evidence>
<accession>A0A9P7A7K1</accession>
<name>A0A9P7A7K1_9AGAM</name>
<comment type="caution">
    <text evidence="1">The sequence shown here is derived from an EMBL/GenBank/DDBJ whole genome shotgun (WGS) entry which is preliminary data.</text>
</comment>
<sequence>MVSVVPRSFSMPSPSAKQELQLNEPYRCCGAICKVLFVDIILFWPLMQIINAILCRLLSQTGRSVRLHCSVPMWSSPSDTCLDLHDLHDLRSRILLFLHDLLESLRSAGIPASYRLAPSNSSLCFICALPTELSAPKVRSAAVEILQNANIHAREKVLLADLECGPALIIS</sequence>
<evidence type="ECO:0000313" key="1">
    <source>
        <dbReference type="EMBL" id="KAG1783964.1"/>
    </source>
</evidence>
<dbReference type="OrthoDB" id="3143640at2759"/>
<proteinExistence type="predicted"/>
<dbReference type="AlphaFoldDB" id="A0A9P7A7K1"/>
<protein>
    <submittedName>
        <fullName evidence="1">Uncharacterized protein</fullName>
    </submittedName>
</protein>
<dbReference type="Proteomes" id="UP000714275">
    <property type="component" value="Unassembled WGS sequence"/>
</dbReference>
<dbReference type="EMBL" id="JABBWD010000001">
    <property type="protein sequence ID" value="KAG1783964.1"/>
    <property type="molecule type" value="Genomic_DNA"/>
</dbReference>
<reference evidence="1" key="1">
    <citation type="journal article" date="2020" name="New Phytol.">
        <title>Comparative genomics reveals dynamic genome evolution in host specialist ectomycorrhizal fungi.</title>
        <authorList>
            <person name="Lofgren L.A."/>
            <person name="Nguyen N.H."/>
            <person name="Vilgalys R."/>
            <person name="Ruytinx J."/>
            <person name="Liao H.L."/>
            <person name="Branco S."/>
            <person name="Kuo A."/>
            <person name="LaButti K."/>
            <person name="Lipzen A."/>
            <person name="Andreopoulos W."/>
            <person name="Pangilinan J."/>
            <person name="Riley R."/>
            <person name="Hundley H."/>
            <person name="Na H."/>
            <person name="Barry K."/>
            <person name="Grigoriev I.V."/>
            <person name="Stajich J.E."/>
            <person name="Kennedy P.G."/>
        </authorList>
    </citation>
    <scope>NUCLEOTIDE SEQUENCE</scope>
    <source>
        <strain evidence="1">DOB743</strain>
    </source>
</reference>
<organism evidence="1 2">
    <name type="scientific">Suillus placidus</name>
    <dbReference type="NCBI Taxonomy" id="48579"/>
    <lineage>
        <taxon>Eukaryota</taxon>
        <taxon>Fungi</taxon>
        <taxon>Dikarya</taxon>
        <taxon>Basidiomycota</taxon>
        <taxon>Agaricomycotina</taxon>
        <taxon>Agaricomycetes</taxon>
        <taxon>Agaricomycetidae</taxon>
        <taxon>Boletales</taxon>
        <taxon>Suillineae</taxon>
        <taxon>Suillaceae</taxon>
        <taxon>Suillus</taxon>
    </lineage>
</organism>